<dbReference type="OrthoDB" id="6896327at2"/>
<organism evidence="1 2">
    <name type="scientific">Pseudomonas floridensis</name>
    <dbReference type="NCBI Taxonomy" id="1958950"/>
    <lineage>
        <taxon>Bacteria</taxon>
        <taxon>Pseudomonadati</taxon>
        <taxon>Pseudomonadota</taxon>
        <taxon>Gammaproteobacteria</taxon>
        <taxon>Pseudomonadales</taxon>
        <taxon>Pseudomonadaceae</taxon>
        <taxon>Pseudomonas</taxon>
    </lineage>
</organism>
<dbReference type="EMBL" id="MUIO01000009">
    <property type="protein sequence ID" value="ORC61477.1"/>
    <property type="molecule type" value="Genomic_DNA"/>
</dbReference>
<keyword evidence="2" id="KW-1185">Reference proteome</keyword>
<comment type="caution">
    <text evidence="1">The sequence shown here is derived from an EMBL/GenBank/DDBJ whole genome shotgun (WGS) entry which is preliminary data.</text>
</comment>
<dbReference type="Proteomes" id="UP000192815">
    <property type="component" value="Unassembled WGS sequence"/>
</dbReference>
<protein>
    <submittedName>
        <fullName evidence="1">Uncharacterized protein</fullName>
    </submittedName>
</protein>
<evidence type="ECO:0000313" key="1">
    <source>
        <dbReference type="EMBL" id="ORC61477.1"/>
    </source>
</evidence>
<reference evidence="2" key="1">
    <citation type="submission" date="2017-02" db="EMBL/GenBank/DDBJ databases">
        <title>Pseudomonas floridae sp. nov., a novel pathogenic bacterial species isolated from tomato.</title>
        <authorList>
            <person name="Timilsina S."/>
            <person name="Vallad G.E."/>
            <person name="Jones J.B."/>
        </authorList>
    </citation>
    <scope>NUCLEOTIDE SEQUENCE [LARGE SCALE GENOMIC DNA]</scope>
    <source>
        <strain evidence="2">GEV388</strain>
    </source>
</reference>
<name>A0A1X0NB46_9PSED</name>
<dbReference type="AlphaFoldDB" id="A0A1X0NB46"/>
<accession>A0A1X0NB46</accession>
<sequence>MNLLRGLYVGRQLSMSILNSCTADTAIAGTKKPPIISSGISPTKGMNCPLFAIWKSSIIWFEATITEQQYAVWACSLTRL</sequence>
<proteinExistence type="predicted"/>
<gene>
    <name evidence="1" type="ORF">BZK31_02570</name>
</gene>
<evidence type="ECO:0000313" key="2">
    <source>
        <dbReference type="Proteomes" id="UP000192815"/>
    </source>
</evidence>